<keyword evidence="1" id="KW-0812">Transmembrane</keyword>
<name>A0A409V8F6_9AGAR</name>
<protein>
    <submittedName>
        <fullName evidence="2">Uncharacterized protein</fullName>
    </submittedName>
</protein>
<dbReference type="Proteomes" id="UP000284842">
    <property type="component" value="Unassembled WGS sequence"/>
</dbReference>
<evidence type="ECO:0000313" key="2">
    <source>
        <dbReference type="EMBL" id="PPQ62818.1"/>
    </source>
</evidence>
<keyword evidence="1" id="KW-1133">Transmembrane helix</keyword>
<dbReference type="InParanoid" id="A0A409V8F6"/>
<evidence type="ECO:0000313" key="3">
    <source>
        <dbReference type="Proteomes" id="UP000284842"/>
    </source>
</evidence>
<comment type="caution">
    <text evidence="2">The sequence shown here is derived from an EMBL/GenBank/DDBJ whole genome shotgun (WGS) entry which is preliminary data.</text>
</comment>
<keyword evidence="1" id="KW-0472">Membrane</keyword>
<proteinExistence type="predicted"/>
<gene>
    <name evidence="2" type="ORF">CVT24_000512</name>
</gene>
<dbReference type="PANTHER" id="PTHR37848">
    <property type="entry name" value="EXPRESSED PROTEIN"/>
    <property type="match status" value="1"/>
</dbReference>
<dbReference type="AlphaFoldDB" id="A0A409V8F6"/>
<organism evidence="2 3">
    <name type="scientific">Panaeolus cyanescens</name>
    <dbReference type="NCBI Taxonomy" id="181874"/>
    <lineage>
        <taxon>Eukaryota</taxon>
        <taxon>Fungi</taxon>
        <taxon>Dikarya</taxon>
        <taxon>Basidiomycota</taxon>
        <taxon>Agaricomycotina</taxon>
        <taxon>Agaricomycetes</taxon>
        <taxon>Agaricomycetidae</taxon>
        <taxon>Agaricales</taxon>
        <taxon>Agaricineae</taxon>
        <taxon>Galeropsidaceae</taxon>
        <taxon>Panaeolus</taxon>
    </lineage>
</organism>
<evidence type="ECO:0000256" key="1">
    <source>
        <dbReference type="SAM" id="Phobius"/>
    </source>
</evidence>
<accession>A0A409V8F6</accession>
<feature type="transmembrane region" description="Helical" evidence="1">
    <location>
        <begin position="255"/>
        <end position="277"/>
    </location>
</feature>
<dbReference type="EMBL" id="NHTK01006137">
    <property type="protein sequence ID" value="PPQ62818.1"/>
    <property type="molecule type" value="Genomic_DNA"/>
</dbReference>
<keyword evidence="3" id="KW-1185">Reference proteome</keyword>
<reference evidence="2 3" key="1">
    <citation type="journal article" date="2018" name="Evol. Lett.">
        <title>Horizontal gene cluster transfer increased hallucinogenic mushroom diversity.</title>
        <authorList>
            <person name="Reynolds H.T."/>
            <person name="Vijayakumar V."/>
            <person name="Gluck-Thaler E."/>
            <person name="Korotkin H.B."/>
            <person name="Matheny P.B."/>
            <person name="Slot J.C."/>
        </authorList>
    </citation>
    <scope>NUCLEOTIDE SEQUENCE [LARGE SCALE GENOMIC DNA]</scope>
    <source>
        <strain evidence="2 3">2629</strain>
    </source>
</reference>
<dbReference type="PANTHER" id="PTHR37848:SF1">
    <property type="entry name" value="SUN DOMAIN-CONTAINING PROTEIN"/>
    <property type="match status" value="1"/>
</dbReference>
<sequence>MSHVSIDLNEQPPPFSTYNADFYTSDDGDIITHDHHLNQDGEALYRFLLEQSKSPPNYTVDINGTHKETRTRTVTRTVNGRRETRVETYTVTITDFSFSIDLTPYLVVGPVLYSYPDDAPVYRGLMVRQVMAGAQGTKKVKRKATKEEIQQFKATIHARQAQGLPPWKDLDGTIRLPKSASSMNLRQWADEYAASPKLLKEFVYYKTVYGWNTSKLKDAIHTLIRSTNYSGTVHTEFNLSATRICIRPDNRLSRALSSTLIKALLWVTLIYPFIWLFKRFNRAGGGRWEIFSGAFGLVHIVPIGEQDTDVQLITHSKSASDDQEESNTDLILASSSSLAITKRSVVEIPPGSDNLHDVTGYREGEWFREWENTIRNCVLNRVQESEPLTLGFRGPVQPAEELDGYNN</sequence>
<dbReference type="OrthoDB" id="203796at2759"/>